<dbReference type="CDD" id="cd03801">
    <property type="entry name" value="GT4_PimA-like"/>
    <property type="match status" value="1"/>
</dbReference>
<evidence type="ECO:0000259" key="2">
    <source>
        <dbReference type="Pfam" id="PF00534"/>
    </source>
</evidence>
<sequence length="330" mass="36679">MGLEEKTMRVAFLSFYSDKVNRGVETYVQELSSRLTLLSHKVDVFEGGKSKAKNVKDFTIEVLSKVSVDTDVLIPTNGGWQSLLCKIWCVRHGKKLIISGQAGLGFDDRLNLWVFPDCFVGLTDYQCAWARKASPFIKVAKIPNGVDVKKFNRVGDGLKINLAKPIVLCAAALIPMKRLDLAIKAVSKLPKGSLLIAGKGEQEECLKQLGDKLLPGRFQILSFARTQMSQVYKAADVFTFPTSPWESFGIVMLEAMACGLPVVVSNDPIRCEIVGDAGLFVNPEDTQEYAQALEKTLAMKRGDKPRRQAEKFSWDKIAQQYDELFHSLVP</sequence>
<dbReference type="STRING" id="1797513.A2782_03385"/>
<dbReference type="Gene3D" id="3.40.50.2000">
    <property type="entry name" value="Glycogen Phosphorylase B"/>
    <property type="match status" value="3"/>
</dbReference>
<protein>
    <recommendedName>
        <fullName evidence="2">Glycosyl transferase family 1 domain-containing protein</fullName>
    </recommendedName>
</protein>
<dbReference type="Pfam" id="PF00534">
    <property type="entry name" value="Glycos_transf_1"/>
    <property type="match status" value="1"/>
</dbReference>
<dbReference type="GO" id="GO:0009103">
    <property type="term" value="P:lipopolysaccharide biosynthetic process"/>
    <property type="evidence" value="ECO:0007669"/>
    <property type="project" value="TreeGrafter"/>
</dbReference>
<proteinExistence type="predicted"/>
<dbReference type="EMBL" id="MHBW01000008">
    <property type="protein sequence ID" value="OGY09561.1"/>
    <property type="molecule type" value="Genomic_DNA"/>
</dbReference>
<feature type="domain" description="Glycosyl transferase family 1" evidence="2">
    <location>
        <begin position="159"/>
        <end position="308"/>
    </location>
</feature>
<dbReference type="InterPro" id="IPR001296">
    <property type="entry name" value="Glyco_trans_1"/>
</dbReference>
<reference evidence="3 4" key="1">
    <citation type="journal article" date="2016" name="Nat. Commun.">
        <title>Thousands of microbial genomes shed light on interconnected biogeochemical processes in an aquifer system.</title>
        <authorList>
            <person name="Anantharaman K."/>
            <person name="Brown C.T."/>
            <person name="Hug L.A."/>
            <person name="Sharon I."/>
            <person name="Castelle C.J."/>
            <person name="Probst A.J."/>
            <person name="Thomas B.C."/>
            <person name="Singh A."/>
            <person name="Wilkins M.J."/>
            <person name="Karaoz U."/>
            <person name="Brodie E.L."/>
            <person name="Williams K.H."/>
            <person name="Hubbard S.S."/>
            <person name="Banfield J.F."/>
        </authorList>
    </citation>
    <scope>NUCLEOTIDE SEQUENCE [LARGE SCALE GENOMIC DNA]</scope>
</reference>
<accession>A0A1G1V2G2</accession>
<dbReference type="PANTHER" id="PTHR46401:SF2">
    <property type="entry name" value="GLYCOSYLTRANSFERASE WBBK-RELATED"/>
    <property type="match status" value="1"/>
</dbReference>
<dbReference type="Proteomes" id="UP000177967">
    <property type="component" value="Unassembled WGS sequence"/>
</dbReference>
<evidence type="ECO:0000256" key="1">
    <source>
        <dbReference type="ARBA" id="ARBA00022679"/>
    </source>
</evidence>
<name>A0A1G1V2G2_9BACT</name>
<dbReference type="GO" id="GO:0016757">
    <property type="term" value="F:glycosyltransferase activity"/>
    <property type="evidence" value="ECO:0007669"/>
    <property type="project" value="InterPro"/>
</dbReference>
<evidence type="ECO:0000313" key="3">
    <source>
        <dbReference type="EMBL" id="OGY09561.1"/>
    </source>
</evidence>
<organism evidence="3 4">
    <name type="scientific">Candidatus Blackburnbacteria bacterium RIFCSPHIGHO2_01_FULL_43_15b</name>
    <dbReference type="NCBI Taxonomy" id="1797513"/>
    <lineage>
        <taxon>Bacteria</taxon>
        <taxon>Candidatus Blackburniibacteriota</taxon>
    </lineage>
</organism>
<evidence type="ECO:0000313" key="4">
    <source>
        <dbReference type="Proteomes" id="UP000177967"/>
    </source>
</evidence>
<dbReference type="SUPFAM" id="SSF53756">
    <property type="entry name" value="UDP-Glycosyltransferase/glycogen phosphorylase"/>
    <property type="match status" value="1"/>
</dbReference>
<keyword evidence="1" id="KW-0808">Transferase</keyword>
<gene>
    <name evidence="3" type="ORF">A2782_03385</name>
</gene>
<comment type="caution">
    <text evidence="3">The sequence shown here is derived from an EMBL/GenBank/DDBJ whole genome shotgun (WGS) entry which is preliminary data.</text>
</comment>
<dbReference type="PANTHER" id="PTHR46401">
    <property type="entry name" value="GLYCOSYLTRANSFERASE WBBK-RELATED"/>
    <property type="match status" value="1"/>
</dbReference>
<dbReference type="AlphaFoldDB" id="A0A1G1V2G2"/>